<evidence type="ECO:0008006" key="4">
    <source>
        <dbReference type="Google" id="ProtNLM"/>
    </source>
</evidence>
<reference evidence="2 3" key="1">
    <citation type="submission" date="2020-07" db="EMBL/GenBank/DDBJ databases">
        <title>Comparative genomics of pyrophilous fungi reveals a link between fire events and developmental genes.</title>
        <authorList>
            <consortium name="DOE Joint Genome Institute"/>
            <person name="Steindorff A.S."/>
            <person name="Carver A."/>
            <person name="Calhoun S."/>
            <person name="Stillman K."/>
            <person name="Liu H."/>
            <person name="Lipzen A."/>
            <person name="Pangilinan J."/>
            <person name="Labutti K."/>
            <person name="Bruns T.D."/>
            <person name="Grigoriev I.V."/>
        </authorList>
    </citation>
    <scope>NUCLEOTIDE SEQUENCE [LARGE SCALE GENOMIC DNA]</scope>
    <source>
        <strain evidence="2 3">CBS 144469</strain>
    </source>
</reference>
<keyword evidence="3" id="KW-1185">Reference proteome</keyword>
<proteinExistence type="predicted"/>
<sequence length="83" mass="9367">MARLCCLSCIALSFLEAYIIHVGFEVRSQIPLTHASPTTHISHEGREGNQQVSQTYVEGFETWRHHHSNTGSCGLREKHCMTV</sequence>
<organism evidence="2 3">
    <name type="scientific">Ephemerocybe angulata</name>
    <dbReference type="NCBI Taxonomy" id="980116"/>
    <lineage>
        <taxon>Eukaryota</taxon>
        <taxon>Fungi</taxon>
        <taxon>Dikarya</taxon>
        <taxon>Basidiomycota</taxon>
        <taxon>Agaricomycotina</taxon>
        <taxon>Agaricomycetes</taxon>
        <taxon>Agaricomycetidae</taxon>
        <taxon>Agaricales</taxon>
        <taxon>Agaricineae</taxon>
        <taxon>Psathyrellaceae</taxon>
        <taxon>Ephemerocybe</taxon>
    </lineage>
</organism>
<evidence type="ECO:0000313" key="3">
    <source>
        <dbReference type="Proteomes" id="UP000521943"/>
    </source>
</evidence>
<feature type="chain" id="PRO_5034809028" description="Secreted protein" evidence="1">
    <location>
        <begin position="18"/>
        <end position="83"/>
    </location>
</feature>
<name>A0A8H6IA65_9AGAR</name>
<dbReference type="AlphaFoldDB" id="A0A8H6IA65"/>
<gene>
    <name evidence="2" type="ORF">DFP72DRAFT_629812</name>
</gene>
<dbReference type="Proteomes" id="UP000521943">
    <property type="component" value="Unassembled WGS sequence"/>
</dbReference>
<evidence type="ECO:0000313" key="2">
    <source>
        <dbReference type="EMBL" id="KAF6761743.1"/>
    </source>
</evidence>
<accession>A0A8H6IA65</accession>
<dbReference type="EMBL" id="JACGCI010000009">
    <property type="protein sequence ID" value="KAF6761743.1"/>
    <property type="molecule type" value="Genomic_DNA"/>
</dbReference>
<evidence type="ECO:0000256" key="1">
    <source>
        <dbReference type="SAM" id="SignalP"/>
    </source>
</evidence>
<keyword evidence="1" id="KW-0732">Signal</keyword>
<feature type="signal peptide" evidence="1">
    <location>
        <begin position="1"/>
        <end position="17"/>
    </location>
</feature>
<comment type="caution">
    <text evidence="2">The sequence shown here is derived from an EMBL/GenBank/DDBJ whole genome shotgun (WGS) entry which is preliminary data.</text>
</comment>
<protein>
    <recommendedName>
        <fullName evidence="4">Secreted protein</fullName>
    </recommendedName>
</protein>